<dbReference type="Pfam" id="PF01381">
    <property type="entry name" value="HTH_3"/>
    <property type="match status" value="1"/>
</dbReference>
<dbReference type="RefSeq" id="WP_248669671.1">
    <property type="nucleotide sequence ID" value="NZ_JALPRX010000135.1"/>
</dbReference>
<dbReference type="SUPFAM" id="SSF47413">
    <property type="entry name" value="lambda repressor-like DNA-binding domains"/>
    <property type="match status" value="1"/>
</dbReference>
<keyword evidence="4" id="KW-1185">Reference proteome</keyword>
<comment type="caution">
    <text evidence="3">The sequence shown here is derived from an EMBL/GenBank/DDBJ whole genome shotgun (WGS) entry which is preliminary data.</text>
</comment>
<dbReference type="Proteomes" id="UP001139516">
    <property type="component" value="Unassembled WGS sequence"/>
</dbReference>
<dbReference type="Gene3D" id="1.10.260.40">
    <property type="entry name" value="lambda repressor-like DNA-binding domains"/>
    <property type="match status" value="1"/>
</dbReference>
<evidence type="ECO:0000313" key="4">
    <source>
        <dbReference type="Proteomes" id="UP001139516"/>
    </source>
</evidence>
<proteinExistence type="predicted"/>
<dbReference type="InterPro" id="IPR001387">
    <property type="entry name" value="Cro/C1-type_HTH"/>
</dbReference>
<feature type="domain" description="HTH cro/C1-type" evidence="2">
    <location>
        <begin position="30"/>
        <end position="76"/>
    </location>
</feature>
<dbReference type="GO" id="GO:0003677">
    <property type="term" value="F:DNA binding"/>
    <property type="evidence" value="ECO:0007669"/>
    <property type="project" value="UniProtKB-KW"/>
</dbReference>
<dbReference type="NCBIfam" id="TIGR02607">
    <property type="entry name" value="antidote_HigA"/>
    <property type="match status" value="1"/>
</dbReference>
<dbReference type="CDD" id="cd00093">
    <property type="entry name" value="HTH_XRE"/>
    <property type="match status" value="1"/>
</dbReference>
<dbReference type="InterPro" id="IPR013430">
    <property type="entry name" value="Toxin_antidote_HigA"/>
</dbReference>
<gene>
    <name evidence="3" type="ORF">M0638_24960</name>
</gene>
<sequence length="105" mass="11487">MTDIQAARRPAFEPTHPGVLLRDTVLPAIGLSVTAAAERLGVSRQALHAILAEKAAVSPEMAARLARLCGNSPDLWLRMQQNRDLWRVERDMAEELGHIEPAKAA</sequence>
<dbReference type="EMBL" id="JALPRX010000135">
    <property type="protein sequence ID" value="MCK8787621.1"/>
    <property type="molecule type" value="Genomic_DNA"/>
</dbReference>
<reference evidence="3" key="1">
    <citation type="submission" date="2022-04" db="EMBL/GenBank/DDBJ databases">
        <title>Roseomonas acroporae sp. nov., isolated from coral Acropora digitifera.</title>
        <authorList>
            <person name="Sun H."/>
        </authorList>
    </citation>
    <scope>NUCLEOTIDE SEQUENCE</scope>
    <source>
        <strain evidence="3">NAR14</strain>
    </source>
</reference>
<organism evidence="3 4">
    <name type="scientific">Roseomonas acroporae</name>
    <dbReference type="NCBI Taxonomy" id="2937791"/>
    <lineage>
        <taxon>Bacteria</taxon>
        <taxon>Pseudomonadati</taxon>
        <taxon>Pseudomonadota</taxon>
        <taxon>Alphaproteobacteria</taxon>
        <taxon>Acetobacterales</taxon>
        <taxon>Roseomonadaceae</taxon>
        <taxon>Roseomonas</taxon>
    </lineage>
</organism>
<name>A0A9X1YKB4_9PROT</name>
<dbReference type="PROSITE" id="PS50943">
    <property type="entry name" value="HTH_CROC1"/>
    <property type="match status" value="1"/>
</dbReference>
<evidence type="ECO:0000313" key="3">
    <source>
        <dbReference type="EMBL" id="MCK8787621.1"/>
    </source>
</evidence>
<dbReference type="AlphaFoldDB" id="A0A9X1YKB4"/>
<dbReference type="PANTHER" id="PTHR36924:SF1">
    <property type="entry name" value="ANTITOXIN HIGA-1"/>
    <property type="match status" value="1"/>
</dbReference>
<dbReference type="SMART" id="SM00530">
    <property type="entry name" value="HTH_XRE"/>
    <property type="match status" value="1"/>
</dbReference>
<evidence type="ECO:0000259" key="2">
    <source>
        <dbReference type="PROSITE" id="PS50943"/>
    </source>
</evidence>
<protein>
    <submittedName>
        <fullName evidence="3">HigA family addiction module antitoxin</fullName>
    </submittedName>
</protein>
<dbReference type="PANTHER" id="PTHR36924">
    <property type="entry name" value="ANTITOXIN HIGA-1"/>
    <property type="match status" value="1"/>
</dbReference>
<keyword evidence="1" id="KW-0238">DNA-binding</keyword>
<dbReference type="InterPro" id="IPR010982">
    <property type="entry name" value="Lambda_DNA-bd_dom_sf"/>
</dbReference>
<accession>A0A9X1YKB4</accession>
<evidence type="ECO:0000256" key="1">
    <source>
        <dbReference type="ARBA" id="ARBA00023125"/>
    </source>
</evidence>